<keyword evidence="2" id="KW-0808">Transferase</keyword>
<evidence type="ECO:0000313" key="3">
    <source>
        <dbReference type="Proteomes" id="UP001597544"/>
    </source>
</evidence>
<keyword evidence="3" id="KW-1185">Reference proteome</keyword>
<name>A0ABW5IRI2_9BACT</name>
<organism evidence="2 3">
    <name type="scientific">Pontibacter locisalis</name>
    <dbReference type="NCBI Taxonomy" id="1719035"/>
    <lineage>
        <taxon>Bacteria</taxon>
        <taxon>Pseudomonadati</taxon>
        <taxon>Bacteroidota</taxon>
        <taxon>Cytophagia</taxon>
        <taxon>Cytophagales</taxon>
        <taxon>Hymenobacteraceae</taxon>
        <taxon>Pontibacter</taxon>
    </lineage>
</organism>
<evidence type="ECO:0000313" key="2">
    <source>
        <dbReference type="EMBL" id="MFD2515657.1"/>
    </source>
</evidence>
<feature type="domain" description="Glycosyl transferase family 1" evidence="1">
    <location>
        <begin position="196"/>
        <end position="360"/>
    </location>
</feature>
<sequence>MKVKPTILIFIDWYLPGYKAGGPIQSCANLVEHLKEEANFYIVTRNTDYCSDKPYSSVTSDEWNEQNGAQVYYISRYQLNIQTLRRLLKGVDPDTIYINGVYSLFFSILPVLLAKKLNNKHVVIAARGMFAGSAINVKGLKKKMFFGLAKITNLYKGVTFHATNSAEEGDIKAVLGHVTPVHVAPNLSEVLVDTPALPEKRLKARGEVKLVSIARISPEKNTKYALEVLREYKGQEKVKLDLFGPVYNKEYWEECCAVIEEMPANVSVDYKGSLEKEKVHQVLQQNHALFMPTKGENFGHIILESLTAGCPVIISDQTPWKKLEAAGVGYDLSLKNKDGFKDAIQFLAGLDQERYDNLSDKAVAYAQTYIQNSSNVEANKALFNL</sequence>
<dbReference type="SUPFAM" id="SSF53756">
    <property type="entry name" value="UDP-Glycosyltransferase/glycogen phosphorylase"/>
    <property type="match status" value="1"/>
</dbReference>
<reference evidence="3" key="1">
    <citation type="journal article" date="2019" name="Int. J. Syst. Evol. Microbiol.">
        <title>The Global Catalogue of Microorganisms (GCM) 10K type strain sequencing project: providing services to taxonomists for standard genome sequencing and annotation.</title>
        <authorList>
            <consortium name="The Broad Institute Genomics Platform"/>
            <consortium name="The Broad Institute Genome Sequencing Center for Infectious Disease"/>
            <person name="Wu L."/>
            <person name="Ma J."/>
        </authorList>
    </citation>
    <scope>NUCLEOTIDE SEQUENCE [LARGE SCALE GENOMIC DNA]</scope>
    <source>
        <strain evidence="3">KCTC 42498</strain>
    </source>
</reference>
<dbReference type="RefSeq" id="WP_377510828.1">
    <property type="nucleotide sequence ID" value="NZ_JBHULU010000021.1"/>
</dbReference>
<dbReference type="EMBL" id="JBHULU010000021">
    <property type="protein sequence ID" value="MFD2515657.1"/>
    <property type="molecule type" value="Genomic_DNA"/>
</dbReference>
<proteinExistence type="predicted"/>
<dbReference type="Pfam" id="PF00534">
    <property type="entry name" value="Glycos_transf_1"/>
    <property type="match status" value="1"/>
</dbReference>
<dbReference type="InterPro" id="IPR001296">
    <property type="entry name" value="Glyco_trans_1"/>
</dbReference>
<keyword evidence="2" id="KW-0328">Glycosyltransferase</keyword>
<dbReference type="Gene3D" id="3.40.50.2000">
    <property type="entry name" value="Glycogen Phosphorylase B"/>
    <property type="match status" value="2"/>
</dbReference>
<dbReference type="PANTHER" id="PTHR45947">
    <property type="entry name" value="SULFOQUINOVOSYL TRANSFERASE SQD2"/>
    <property type="match status" value="1"/>
</dbReference>
<evidence type="ECO:0000259" key="1">
    <source>
        <dbReference type="Pfam" id="PF00534"/>
    </source>
</evidence>
<dbReference type="PANTHER" id="PTHR45947:SF3">
    <property type="entry name" value="SULFOQUINOVOSYL TRANSFERASE SQD2"/>
    <property type="match status" value="1"/>
</dbReference>
<comment type="caution">
    <text evidence="2">The sequence shown here is derived from an EMBL/GenBank/DDBJ whole genome shotgun (WGS) entry which is preliminary data.</text>
</comment>
<protein>
    <submittedName>
        <fullName evidence="2">Glycosyltransferase family 4 protein</fullName>
        <ecNumber evidence="2">2.4.-.-</ecNumber>
    </submittedName>
</protein>
<dbReference type="GO" id="GO:0016757">
    <property type="term" value="F:glycosyltransferase activity"/>
    <property type="evidence" value="ECO:0007669"/>
    <property type="project" value="UniProtKB-KW"/>
</dbReference>
<dbReference type="InterPro" id="IPR050194">
    <property type="entry name" value="Glycosyltransferase_grp1"/>
</dbReference>
<dbReference type="CDD" id="cd03801">
    <property type="entry name" value="GT4_PimA-like"/>
    <property type="match status" value="1"/>
</dbReference>
<gene>
    <name evidence="2" type="ORF">ACFSRY_17415</name>
</gene>
<dbReference type="Proteomes" id="UP001597544">
    <property type="component" value="Unassembled WGS sequence"/>
</dbReference>
<accession>A0ABW5IRI2</accession>
<dbReference type="EC" id="2.4.-.-" evidence="2"/>